<feature type="transmembrane region" description="Helical" evidence="6">
    <location>
        <begin position="66"/>
        <end position="88"/>
    </location>
</feature>
<gene>
    <name evidence="7" type="ORF">HELGO_WM5633</name>
</gene>
<proteinExistence type="predicted"/>
<evidence type="ECO:0000313" key="7">
    <source>
        <dbReference type="EMBL" id="CAA6812978.1"/>
    </source>
</evidence>
<sequence length="199" mass="21747">MLNSLLEGFLLGLGAAVPLGPINILIMNHALKSYKSAVSIGFGAMSADMIYLLLILLGVATVLNNTFFTIGLGILGSLFLAYMAYSIFKGRHNSLDKSEKIASKKSLIKYYLQGLVLTGLNPYTIAFWLSIAGYTVNQNLNPIFTVVGMFCAILLWITLMPYLVHKSKHKISAKVSYYMSMGSTVLLGFFALSLLINLC</sequence>
<keyword evidence="2" id="KW-1003">Cell membrane</keyword>
<evidence type="ECO:0000256" key="5">
    <source>
        <dbReference type="ARBA" id="ARBA00023136"/>
    </source>
</evidence>
<keyword evidence="4 6" id="KW-1133">Transmembrane helix</keyword>
<evidence type="ECO:0000256" key="3">
    <source>
        <dbReference type="ARBA" id="ARBA00022692"/>
    </source>
</evidence>
<feature type="transmembrane region" description="Helical" evidence="6">
    <location>
        <begin position="38"/>
        <end position="60"/>
    </location>
</feature>
<protein>
    <submittedName>
        <fullName evidence="7">Transporter, LysE family</fullName>
    </submittedName>
</protein>
<dbReference type="EMBL" id="CACVAP010000068">
    <property type="protein sequence ID" value="CAA6812978.1"/>
    <property type="molecule type" value="Genomic_DNA"/>
</dbReference>
<dbReference type="PANTHER" id="PTHR38825">
    <property type="entry name" value="LYSINE EXPORTER PROTEIN (LYSE/YGGA)"/>
    <property type="match status" value="1"/>
</dbReference>
<dbReference type="GO" id="GO:0006865">
    <property type="term" value="P:amino acid transport"/>
    <property type="evidence" value="ECO:0007669"/>
    <property type="project" value="InterPro"/>
</dbReference>
<dbReference type="PANTHER" id="PTHR38825:SF2">
    <property type="entry name" value="LYSINE TRANSPORTER LYSE"/>
    <property type="match status" value="1"/>
</dbReference>
<dbReference type="InterPro" id="IPR001123">
    <property type="entry name" value="LeuE-type"/>
</dbReference>
<feature type="transmembrane region" description="Helical" evidence="6">
    <location>
        <begin position="175"/>
        <end position="196"/>
    </location>
</feature>
<accession>A0A6S6T8Q4</accession>
<name>A0A6S6T8Q4_9BACT</name>
<evidence type="ECO:0000256" key="2">
    <source>
        <dbReference type="ARBA" id="ARBA00022475"/>
    </source>
</evidence>
<feature type="transmembrane region" description="Helical" evidence="6">
    <location>
        <begin position="6"/>
        <end position="26"/>
    </location>
</feature>
<dbReference type="Pfam" id="PF01810">
    <property type="entry name" value="LysE"/>
    <property type="match status" value="1"/>
</dbReference>
<evidence type="ECO:0000256" key="4">
    <source>
        <dbReference type="ARBA" id="ARBA00022989"/>
    </source>
</evidence>
<dbReference type="GO" id="GO:0005886">
    <property type="term" value="C:plasma membrane"/>
    <property type="evidence" value="ECO:0007669"/>
    <property type="project" value="UniProtKB-SubCell"/>
</dbReference>
<organism evidence="7">
    <name type="scientific">uncultured Sulfurovum sp</name>
    <dbReference type="NCBI Taxonomy" id="269237"/>
    <lineage>
        <taxon>Bacteria</taxon>
        <taxon>Pseudomonadati</taxon>
        <taxon>Campylobacterota</taxon>
        <taxon>Epsilonproteobacteria</taxon>
        <taxon>Campylobacterales</taxon>
        <taxon>Sulfurovaceae</taxon>
        <taxon>Sulfurovum</taxon>
        <taxon>environmental samples</taxon>
    </lineage>
</organism>
<feature type="transmembrane region" description="Helical" evidence="6">
    <location>
        <begin position="108"/>
        <end position="131"/>
    </location>
</feature>
<reference evidence="7" key="1">
    <citation type="submission" date="2020-01" db="EMBL/GenBank/DDBJ databases">
        <authorList>
            <person name="Meier V. D."/>
            <person name="Meier V D."/>
        </authorList>
    </citation>
    <scope>NUCLEOTIDE SEQUENCE</scope>
    <source>
        <strain evidence="7">HLG_WM_MAG_06</strain>
    </source>
</reference>
<evidence type="ECO:0000256" key="6">
    <source>
        <dbReference type="SAM" id="Phobius"/>
    </source>
</evidence>
<evidence type="ECO:0000256" key="1">
    <source>
        <dbReference type="ARBA" id="ARBA00004651"/>
    </source>
</evidence>
<keyword evidence="3 6" id="KW-0812">Transmembrane</keyword>
<feature type="transmembrane region" description="Helical" evidence="6">
    <location>
        <begin position="143"/>
        <end position="163"/>
    </location>
</feature>
<keyword evidence="5 6" id="KW-0472">Membrane</keyword>
<comment type="subcellular location">
    <subcellularLocation>
        <location evidence="1">Cell membrane</location>
        <topology evidence="1">Multi-pass membrane protein</topology>
    </subcellularLocation>
</comment>
<dbReference type="AlphaFoldDB" id="A0A6S6T8Q4"/>